<sequence>MTCVSTDRNMQTFRVRASVMRIRRQIRSRHIFDTSMTSWESRTTPSTSYQIFPGKFVPSISSRDLDSPQF</sequence>
<gene>
    <name evidence="1" type="ORF">EUGRSUZ_I02399</name>
</gene>
<dbReference type="EMBL" id="KK198761">
    <property type="protein sequence ID" value="KCW56706.1"/>
    <property type="molecule type" value="Genomic_DNA"/>
</dbReference>
<proteinExistence type="predicted"/>
<evidence type="ECO:0000313" key="1">
    <source>
        <dbReference type="EMBL" id="KCW56706.1"/>
    </source>
</evidence>
<reference evidence="1" key="1">
    <citation type="submission" date="2013-07" db="EMBL/GenBank/DDBJ databases">
        <title>The genome of Eucalyptus grandis.</title>
        <authorList>
            <person name="Schmutz J."/>
            <person name="Hayes R."/>
            <person name="Myburg A."/>
            <person name="Tuskan G."/>
            <person name="Grattapaglia D."/>
            <person name="Rokhsar D.S."/>
        </authorList>
    </citation>
    <scope>NUCLEOTIDE SEQUENCE</scope>
    <source>
        <tissue evidence="1">Leaf extractions</tissue>
    </source>
</reference>
<dbReference type="InParanoid" id="A0A059ASN2"/>
<name>A0A059ASN2_EUCGR</name>
<dbReference type="Gramene" id="KCW56706">
    <property type="protein sequence ID" value="KCW56706"/>
    <property type="gene ID" value="EUGRSUZ_I02399"/>
</dbReference>
<dbReference type="AlphaFoldDB" id="A0A059ASN2"/>
<organism evidence="1">
    <name type="scientific">Eucalyptus grandis</name>
    <name type="common">Flooded gum</name>
    <dbReference type="NCBI Taxonomy" id="71139"/>
    <lineage>
        <taxon>Eukaryota</taxon>
        <taxon>Viridiplantae</taxon>
        <taxon>Streptophyta</taxon>
        <taxon>Embryophyta</taxon>
        <taxon>Tracheophyta</taxon>
        <taxon>Spermatophyta</taxon>
        <taxon>Magnoliopsida</taxon>
        <taxon>eudicotyledons</taxon>
        <taxon>Gunneridae</taxon>
        <taxon>Pentapetalae</taxon>
        <taxon>rosids</taxon>
        <taxon>malvids</taxon>
        <taxon>Myrtales</taxon>
        <taxon>Myrtaceae</taxon>
        <taxon>Myrtoideae</taxon>
        <taxon>Eucalypteae</taxon>
        <taxon>Eucalyptus</taxon>
    </lineage>
</organism>
<accession>A0A059ASN2</accession>
<protein>
    <submittedName>
        <fullName evidence="1">Uncharacterized protein</fullName>
    </submittedName>
</protein>